<dbReference type="AlphaFoldDB" id="A0A6J8B3I3"/>
<evidence type="ECO:0000259" key="4">
    <source>
        <dbReference type="Pfam" id="PF13613"/>
    </source>
</evidence>
<dbReference type="OrthoDB" id="6122338at2759"/>
<feature type="domain" description="Transposase Helix-turn-helix" evidence="4">
    <location>
        <begin position="202"/>
        <end position="252"/>
    </location>
</feature>
<accession>A0A6J8B3I3</accession>
<dbReference type="InterPro" id="IPR027805">
    <property type="entry name" value="Transposase_HTH_dom"/>
</dbReference>
<comment type="cofactor">
    <cofactor evidence="1">
        <name>a divalent metal cation</name>
        <dbReference type="ChEBI" id="CHEBI:60240"/>
    </cofactor>
</comment>
<dbReference type="EMBL" id="CACVKT020002568">
    <property type="protein sequence ID" value="CAC5378405.1"/>
    <property type="molecule type" value="Genomic_DNA"/>
</dbReference>
<gene>
    <name evidence="5" type="ORF">MCOR_14616</name>
</gene>
<evidence type="ECO:0000313" key="6">
    <source>
        <dbReference type="Proteomes" id="UP000507470"/>
    </source>
</evidence>
<name>A0A6J8B3I3_MYTCO</name>
<feature type="domain" description="DDE Tnp4" evidence="3">
    <location>
        <begin position="284"/>
        <end position="443"/>
    </location>
</feature>
<keyword evidence="6" id="KW-1185">Reference proteome</keyword>
<evidence type="ECO:0000259" key="3">
    <source>
        <dbReference type="Pfam" id="PF13359"/>
    </source>
</evidence>
<reference evidence="5 6" key="1">
    <citation type="submission" date="2020-06" db="EMBL/GenBank/DDBJ databases">
        <authorList>
            <person name="Li R."/>
            <person name="Bekaert M."/>
        </authorList>
    </citation>
    <scope>NUCLEOTIDE SEQUENCE [LARGE SCALE GENOMIC DNA]</scope>
    <source>
        <strain evidence="6">wild</strain>
    </source>
</reference>
<evidence type="ECO:0000313" key="5">
    <source>
        <dbReference type="EMBL" id="CAC5378405.1"/>
    </source>
</evidence>
<organism evidence="5 6">
    <name type="scientific">Mytilus coruscus</name>
    <name type="common">Sea mussel</name>
    <dbReference type="NCBI Taxonomy" id="42192"/>
    <lineage>
        <taxon>Eukaryota</taxon>
        <taxon>Metazoa</taxon>
        <taxon>Spiralia</taxon>
        <taxon>Lophotrochozoa</taxon>
        <taxon>Mollusca</taxon>
        <taxon>Bivalvia</taxon>
        <taxon>Autobranchia</taxon>
        <taxon>Pteriomorphia</taxon>
        <taxon>Mytilida</taxon>
        <taxon>Mytiloidea</taxon>
        <taxon>Mytilidae</taxon>
        <taxon>Mytilinae</taxon>
        <taxon>Mytilus</taxon>
    </lineage>
</organism>
<keyword evidence="2" id="KW-0479">Metal-binding</keyword>
<protein>
    <recommendedName>
        <fullName evidence="7">DDE Tnp4 domain-containing protein</fullName>
    </recommendedName>
</protein>
<dbReference type="Pfam" id="PF13359">
    <property type="entry name" value="DDE_Tnp_4"/>
    <property type="match status" value="1"/>
</dbReference>
<proteinExistence type="predicted"/>
<dbReference type="GO" id="GO:0046872">
    <property type="term" value="F:metal ion binding"/>
    <property type="evidence" value="ECO:0007669"/>
    <property type="project" value="UniProtKB-KW"/>
</dbReference>
<dbReference type="PANTHER" id="PTHR23080">
    <property type="entry name" value="THAP DOMAIN PROTEIN"/>
    <property type="match status" value="1"/>
</dbReference>
<dbReference type="Proteomes" id="UP000507470">
    <property type="component" value="Unassembled WGS sequence"/>
</dbReference>
<evidence type="ECO:0000256" key="1">
    <source>
        <dbReference type="ARBA" id="ARBA00001968"/>
    </source>
</evidence>
<dbReference type="PANTHER" id="PTHR23080:SF141">
    <property type="entry name" value="TRANSPOSASE HELIX-TURN-HELIX DOMAIN-CONTAINING PROTEIN"/>
    <property type="match status" value="1"/>
</dbReference>
<dbReference type="InterPro" id="IPR027806">
    <property type="entry name" value="HARBI1_dom"/>
</dbReference>
<evidence type="ECO:0008006" key="7">
    <source>
        <dbReference type="Google" id="ProtNLM"/>
    </source>
</evidence>
<evidence type="ECO:0000256" key="2">
    <source>
        <dbReference type="ARBA" id="ARBA00022723"/>
    </source>
</evidence>
<dbReference type="Pfam" id="PF13613">
    <property type="entry name" value="HTH_Tnp_4"/>
    <property type="match status" value="1"/>
</dbReference>
<sequence>MCSKHFVGCKGPTELHPDPLPALLHNEEQIDRFKRKRKAPTPRKQHIKILRKDVTAAAESLLELSEYTVSDPSFDKNCTESMTSTPAQCETNQEKSVQTESVIQHNKEVQTVYGKEILNAKIENMVLKNKMKVEQNQENKNASSDAMLSLESLKSDDVRMKLFTGLQYNQFMTLFEFLGESVHKLTYWDGKNTRENAKKGNRKLEPKEELFLTLVRLKRGFNLDVMSHFFRLSSSTVSVIFTTWIQFLYCHFNDYRNIMFPERQHFKEYMPRVFRCFKNIRCTIDCTEFFVQMPRDFRRQGNLYSSYKSHHTYKCLIGVAPNGAIVYVSNLYEGSISDRAIVEKCGFLEYINPGDLVLADRGFVIEDLLMARQANLNIPPFLGKRSKFTAHEELQTRRIAKARIHVERVIERVKQFKLLSGNIPLSLTQISDQTVFVACCLVNFQEPLVK</sequence>